<protein>
    <recommendedName>
        <fullName evidence="3">Fe-S cluster assembly protein SufD</fullName>
    </recommendedName>
</protein>
<evidence type="ECO:0000313" key="1">
    <source>
        <dbReference type="EMBL" id="MBL6762182.1"/>
    </source>
</evidence>
<accession>A0A937HIA6</accession>
<dbReference type="AlphaFoldDB" id="A0A937HIA6"/>
<dbReference type="InterPro" id="IPR037284">
    <property type="entry name" value="SUF_FeS_clus_asmbl_SufBD_sf"/>
</dbReference>
<dbReference type="EMBL" id="JADHOK010000082">
    <property type="protein sequence ID" value="MBL6762182.1"/>
    <property type="molecule type" value="Genomic_DNA"/>
</dbReference>
<evidence type="ECO:0008006" key="3">
    <source>
        <dbReference type="Google" id="ProtNLM"/>
    </source>
</evidence>
<dbReference type="Proteomes" id="UP000785783">
    <property type="component" value="Unassembled WGS sequence"/>
</dbReference>
<gene>
    <name evidence="1" type="ORF">ISQ19_05745</name>
</gene>
<proteinExistence type="predicted"/>
<dbReference type="SUPFAM" id="SSF101960">
    <property type="entry name" value="Stabilizer of iron transporter SufD"/>
    <property type="match status" value="1"/>
</dbReference>
<comment type="caution">
    <text evidence="1">The sequence shown here is derived from an EMBL/GenBank/DDBJ whole genome shotgun (WGS) entry which is preliminary data.</text>
</comment>
<evidence type="ECO:0000313" key="2">
    <source>
        <dbReference type="Proteomes" id="UP000785783"/>
    </source>
</evidence>
<name>A0A937HIA6_9PROT</name>
<organism evidence="1 2">
    <name type="scientific">PS1 clade bacterium</name>
    <dbReference type="NCBI Taxonomy" id="2175152"/>
    <lineage>
        <taxon>Bacteria</taxon>
        <taxon>Pseudomonadati</taxon>
        <taxon>Pseudomonadota</taxon>
        <taxon>Alphaproteobacteria</taxon>
        <taxon>PS1 clade</taxon>
    </lineage>
</organism>
<sequence length="143" mass="15031">MLEAKAYFDRVSDQLPGDAEARATALAAAEAAGLPTRRQEAWHYTDVARLLKNPDSAAALPVDFGSLDPLMMTFTNGRAEALPEATGLTLAPFETDAEMAEGAVLNYNAALAQDGLRAEVSGALTQALVVTTAGDAPTHLHHK</sequence>
<feature type="non-terminal residue" evidence="1">
    <location>
        <position position="143"/>
    </location>
</feature>
<reference evidence="1" key="1">
    <citation type="submission" date="2020-10" db="EMBL/GenBank/DDBJ databases">
        <title>Microbiome of the Black Sea water column analyzed by genome centric metagenomics.</title>
        <authorList>
            <person name="Cabello-Yeves P.J."/>
            <person name="Callieri C."/>
            <person name="Picazo A."/>
            <person name="Mehrshad M."/>
            <person name="Haro-Moreno J.M."/>
            <person name="Roda-Garcia J."/>
            <person name="Dzembekova N."/>
            <person name="Slabakova V."/>
            <person name="Slabakova N."/>
            <person name="Moncheva S."/>
            <person name="Rodriguez-Valera F."/>
        </authorList>
    </citation>
    <scope>NUCLEOTIDE SEQUENCE</scope>
    <source>
        <strain evidence="1">BS307-5m-G5</strain>
    </source>
</reference>